<dbReference type="Proteomes" id="UP001165378">
    <property type="component" value="Unassembled WGS sequence"/>
</dbReference>
<dbReference type="InterPro" id="IPR013471">
    <property type="entry name" value="RNase_Z/BN"/>
</dbReference>
<dbReference type="Gene3D" id="3.60.15.10">
    <property type="entry name" value="Ribonuclease Z/Hydroxyacylglutathione hydrolase-like"/>
    <property type="match status" value="1"/>
</dbReference>
<keyword evidence="2 8" id="KW-0819">tRNA processing</keyword>
<sequence length="305" mass="33423">MSVRELVVLGTASQAPTRHRNHNGYLLRWDGEGLLFDPGEGTQRQMLYAGVAATDITRICVTHFHGDHCLGLPGVIQRISLDRVAHEVTAYFPASGRHFFDRLHHASAFHEAAVLREHPLGGDAAAIPLPAFTLEARRLSHPVESYGYRIVEPDGRRMIPERLRELGIAGPDVGLLQRDGALALPDGRTVTLDDVSETRRGQRFAFIMDTRVCDAVGELAEGADMLVCESTFLDADADLARAHGHMTAGEAAATAREAGARLLVLTHFSQRYTDPTAFLADARKHFDGDITVAADLDRIPVPKRR</sequence>
<dbReference type="GO" id="GO:0042781">
    <property type="term" value="F:3'-tRNA processing endoribonuclease activity"/>
    <property type="evidence" value="ECO:0007669"/>
    <property type="project" value="UniProtKB-UniRule"/>
</dbReference>
<comment type="subunit">
    <text evidence="1 8">Homodimer.</text>
</comment>
<keyword evidence="12" id="KW-1185">Reference proteome</keyword>
<dbReference type="EMBL" id="JAKFHA010000017">
    <property type="protein sequence ID" value="MCF2530609.1"/>
    <property type="molecule type" value="Genomic_DNA"/>
</dbReference>
<dbReference type="CDD" id="cd07717">
    <property type="entry name" value="RNaseZ_ZiPD-like_MBL-fold"/>
    <property type="match status" value="1"/>
</dbReference>
<keyword evidence="4 8" id="KW-0479">Metal-binding</keyword>
<comment type="function">
    <text evidence="8">Zinc phosphodiesterase, which displays some tRNA 3'-processing endonuclease activity. Probably involved in tRNA maturation, by removing a 3'-trailer from precursor tRNA.</text>
</comment>
<evidence type="ECO:0000256" key="8">
    <source>
        <dbReference type="HAMAP-Rule" id="MF_01818"/>
    </source>
</evidence>
<feature type="binding site" evidence="8">
    <location>
        <position position="63"/>
    </location>
    <ligand>
        <name>Zn(2+)</name>
        <dbReference type="ChEBI" id="CHEBI:29105"/>
        <label>1</label>
        <note>catalytic</note>
    </ligand>
</feature>
<keyword evidence="6 8" id="KW-0378">Hydrolase</keyword>
<dbReference type="PANTHER" id="PTHR46018">
    <property type="entry name" value="ZINC PHOSPHODIESTERASE ELAC PROTEIN 1"/>
    <property type="match status" value="1"/>
</dbReference>
<evidence type="ECO:0000313" key="12">
    <source>
        <dbReference type="Proteomes" id="UP001165378"/>
    </source>
</evidence>
<keyword evidence="7 8" id="KW-0862">Zinc</keyword>
<evidence type="ECO:0000256" key="5">
    <source>
        <dbReference type="ARBA" id="ARBA00022759"/>
    </source>
</evidence>
<comment type="cofactor">
    <cofactor evidence="8">
        <name>Zn(2+)</name>
        <dbReference type="ChEBI" id="CHEBI:29105"/>
    </cofactor>
    <text evidence="8">Binds 2 Zn(2+) ions.</text>
</comment>
<comment type="caution">
    <text evidence="11">The sequence shown here is derived from an EMBL/GenBank/DDBJ whole genome shotgun (WGS) entry which is preliminary data.</text>
</comment>
<reference evidence="11" key="1">
    <citation type="submission" date="2022-01" db="EMBL/GenBank/DDBJ databases">
        <title>Genome-Based Taxonomic Classification of the Phylum Actinobacteria.</title>
        <authorList>
            <person name="Gao Y."/>
        </authorList>
    </citation>
    <scope>NUCLEOTIDE SEQUENCE</scope>
    <source>
        <strain evidence="11">KLBMP 8922</strain>
    </source>
</reference>
<feature type="binding site" evidence="8">
    <location>
        <position position="209"/>
    </location>
    <ligand>
        <name>Zn(2+)</name>
        <dbReference type="ChEBI" id="CHEBI:29105"/>
        <label>1</label>
        <note>catalytic</note>
    </ligand>
</feature>
<feature type="domain" description="Metallo-beta-lactamase" evidence="9">
    <location>
        <begin position="20"/>
        <end position="114"/>
    </location>
</feature>
<keyword evidence="5 8" id="KW-0255">Endonuclease</keyword>
<feature type="binding site" evidence="8">
    <location>
        <position position="141"/>
    </location>
    <ligand>
        <name>Zn(2+)</name>
        <dbReference type="ChEBI" id="CHEBI:29105"/>
        <label>1</label>
        <note>catalytic</note>
    </ligand>
</feature>
<comment type="similarity">
    <text evidence="8">Belongs to the RNase Z family.</text>
</comment>
<feature type="domain" description="Metallo-beta-lactamase" evidence="10">
    <location>
        <begin position="199"/>
        <end position="268"/>
    </location>
</feature>
<dbReference type="PANTHER" id="PTHR46018:SF2">
    <property type="entry name" value="ZINC PHOSPHODIESTERASE ELAC PROTEIN 1"/>
    <property type="match status" value="1"/>
</dbReference>
<dbReference type="Pfam" id="PF00753">
    <property type="entry name" value="Lactamase_B"/>
    <property type="match status" value="1"/>
</dbReference>
<dbReference type="InterPro" id="IPR036866">
    <property type="entry name" value="RibonucZ/Hydroxyglut_hydro"/>
</dbReference>
<dbReference type="AlphaFoldDB" id="A0AA41U639"/>
<dbReference type="GO" id="GO:0008270">
    <property type="term" value="F:zinc ion binding"/>
    <property type="evidence" value="ECO:0007669"/>
    <property type="project" value="UniProtKB-UniRule"/>
</dbReference>
<evidence type="ECO:0000256" key="1">
    <source>
        <dbReference type="ARBA" id="ARBA00011738"/>
    </source>
</evidence>
<proteinExistence type="inferred from homology"/>
<feature type="binding site" evidence="8">
    <location>
        <position position="68"/>
    </location>
    <ligand>
        <name>Zn(2+)</name>
        <dbReference type="ChEBI" id="CHEBI:29105"/>
        <label>2</label>
        <note>catalytic</note>
    </ligand>
</feature>
<keyword evidence="3 8" id="KW-0540">Nuclease</keyword>
<feature type="binding site" evidence="8">
    <location>
        <position position="267"/>
    </location>
    <ligand>
        <name>Zn(2+)</name>
        <dbReference type="ChEBI" id="CHEBI:29105"/>
        <label>2</label>
        <note>catalytic</note>
    </ligand>
</feature>
<feature type="active site" description="Proton acceptor" evidence="8">
    <location>
        <position position="67"/>
    </location>
</feature>
<dbReference type="NCBIfam" id="NF000805">
    <property type="entry name" value="PRK00055.2-3"/>
    <property type="match status" value="1"/>
</dbReference>
<comment type="catalytic activity">
    <reaction evidence="8">
        <text>Endonucleolytic cleavage of RNA, removing extra 3' nucleotides from tRNA precursor, generating 3' termini of tRNAs. A 3'-hydroxy group is left at the tRNA terminus and a 5'-phosphoryl group is left at the trailer molecule.</text>
        <dbReference type="EC" id="3.1.26.11"/>
    </reaction>
</comment>
<evidence type="ECO:0000256" key="4">
    <source>
        <dbReference type="ARBA" id="ARBA00022723"/>
    </source>
</evidence>
<protein>
    <recommendedName>
        <fullName evidence="8">Ribonuclease Z</fullName>
        <shortName evidence="8">RNase Z</shortName>
        <ecNumber evidence="8">3.1.26.11</ecNumber>
    </recommendedName>
    <alternativeName>
        <fullName evidence="8">tRNA 3 endonuclease</fullName>
    </alternativeName>
    <alternativeName>
        <fullName evidence="8">tRNase Z</fullName>
    </alternativeName>
</protein>
<evidence type="ECO:0000256" key="2">
    <source>
        <dbReference type="ARBA" id="ARBA00022694"/>
    </source>
</evidence>
<gene>
    <name evidence="8" type="primary">rnz</name>
    <name evidence="11" type="ORF">LZ495_25775</name>
</gene>
<evidence type="ECO:0000256" key="7">
    <source>
        <dbReference type="ARBA" id="ARBA00022833"/>
    </source>
</evidence>
<evidence type="ECO:0000256" key="3">
    <source>
        <dbReference type="ARBA" id="ARBA00022722"/>
    </source>
</evidence>
<organism evidence="11 12">
    <name type="scientific">Yinghuangia soli</name>
    <dbReference type="NCBI Taxonomy" id="2908204"/>
    <lineage>
        <taxon>Bacteria</taxon>
        <taxon>Bacillati</taxon>
        <taxon>Actinomycetota</taxon>
        <taxon>Actinomycetes</taxon>
        <taxon>Kitasatosporales</taxon>
        <taxon>Streptomycetaceae</taxon>
        <taxon>Yinghuangia</taxon>
    </lineage>
</organism>
<dbReference type="InterPro" id="IPR001279">
    <property type="entry name" value="Metallo-B-lactamas"/>
</dbReference>
<accession>A0AA41U639</accession>
<dbReference type="EC" id="3.1.26.11" evidence="8"/>
<evidence type="ECO:0000259" key="10">
    <source>
        <dbReference type="Pfam" id="PF12706"/>
    </source>
</evidence>
<name>A0AA41U639_9ACTN</name>
<evidence type="ECO:0000256" key="6">
    <source>
        <dbReference type="ARBA" id="ARBA00022801"/>
    </source>
</evidence>
<feature type="binding site" evidence="8">
    <location>
        <position position="67"/>
    </location>
    <ligand>
        <name>Zn(2+)</name>
        <dbReference type="ChEBI" id="CHEBI:29105"/>
        <label>2</label>
        <note>catalytic</note>
    </ligand>
</feature>
<feature type="binding site" evidence="8">
    <location>
        <position position="209"/>
    </location>
    <ligand>
        <name>Zn(2+)</name>
        <dbReference type="ChEBI" id="CHEBI:29105"/>
        <label>2</label>
        <note>catalytic</note>
    </ligand>
</feature>
<dbReference type="SUPFAM" id="SSF56281">
    <property type="entry name" value="Metallo-hydrolase/oxidoreductase"/>
    <property type="match status" value="1"/>
</dbReference>
<dbReference type="RefSeq" id="WP_235055270.1">
    <property type="nucleotide sequence ID" value="NZ_JAKFHA010000017.1"/>
</dbReference>
<dbReference type="Pfam" id="PF12706">
    <property type="entry name" value="Lactamase_B_2"/>
    <property type="match status" value="1"/>
</dbReference>
<evidence type="ECO:0000259" key="9">
    <source>
        <dbReference type="Pfam" id="PF00753"/>
    </source>
</evidence>
<evidence type="ECO:0000313" key="11">
    <source>
        <dbReference type="EMBL" id="MCF2530609.1"/>
    </source>
</evidence>
<feature type="binding site" evidence="8">
    <location>
        <position position="65"/>
    </location>
    <ligand>
        <name>Zn(2+)</name>
        <dbReference type="ChEBI" id="CHEBI:29105"/>
        <label>1</label>
        <note>catalytic</note>
    </ligand>
</feature>
<dbReference type="HAMAP" id="MF_01818">
    <property type="entry name" value="RNase_Z_BN"/>
    <property type="match status" value="1"/>
</dbReference>